<gene>
    <name evidence="2" type="ORF">I6N98_10815</name>
</gene>
<dbReference type="KEGG" id="snan:I6N98_10815"/>
<evidence type="ECO:0000256" key="1">
    <source>
        <dbReference type="SAM" id="MobiDB-lite"/>
    </source>
</evidence>
<dbReference type="Pfam" id="PF04365">
    <property type="entry name" value="BrnT_toxin"/>
    <property type="match status" value="1"/>
</dbReference>
<name>A0A7T4QY75_9GAMM</name>
<organism evidence="2 3">
    <name type="scientific">Spongiibacter nanhainus</name>
    <dbReference type="NCBI Taxonomy" id="2794344"/>
    <lineage>
        <taxon>Bacteria</taxon>
        <taxon>Pseudomonadati</taxon>
        <taxon>Pseudomonadota</taxon>
        <taxon>Gammaproteobacteria</taxon>
        <taxon>Cellvibrionales</taxon>
        <taxon>Spongiibacteraceae</taxon>
        <taxon>Spongiibacter</taxon>
    </lineage>
</organism>
<dbReference type="AlphaFoldDB" id="A0A7T4QY75"/>
<dbReference type="EMBL" id="CP066167">
    <property type="protein sequence ID" value="QQD16876.1"/>
    <property type="molecule type" value="Genomic_DNA"/>
</dbReference>
<feature type="region of interest" description="Disordered" evidence="1">
    <location>
        <begin position="1"/>
        <end position="20"/>
    </location>
</feature>
<accession>A0A7T4QY75</accession>
<dbReference type="Gene3D" id="3.10.450.530">
    <property type="entry name" value="Ribonuclease toxin, BrnT, of type II toxin-antitoxin system"/>
    <property type="match status" value="1"/>
</dbReference>
<dbReference type="InterPro" id="IPR038573">
    <property type="entry name" value="BrnT_sf"/>
</dbReference>
<proteinExistence type="predicted"/>
<protein>
    <submittedName>
        <fullName evidence="2">BrnT family toxin</fullName>
    </submittedName>
</protein>
<sequence>MSNLNFEWDPRKDASNQKKHGVSFREAKTVFTDEYARLIADPDHSDEEDRFIILGASIDSRLLVVCHCIRGEEAIRIISARKADKREREIYEGYRHA</sequence>
<evidence type="ECO:0000313" key="2">
    <source>
        <dbReference type="EMBL" id="QQD16876.1"/>
    </source>
</evidence>
<evidence type="ECO:0000313" key="3">
    <source>
        <dbReference type="Proteomes" id="UP000596063"/>
    </source>
</evidence>
<dbReference type="RefSeq" id="WP_198568378.1">
    <property type="nucleotide sequence ID" value="NZ_CP066167.1"/>
</dbReference>
<dbReference type="InterPro" id="IPR007460">
    <property type="entry name" value="BrnT_toxin"/>
</dbReference>
<dbReference type="Proteomes" id="UP000596063">
    <property type="component" value="Chromosome"/>
</dbReference>
<keyword evidence="3" id="KW-1185">Reference proteome</keyword>
<reference evidence="2 3" key="1">
    <citation type="submission" date="2020-12" db="EMBL/GenBank/DDBJ databases">
        <authorList>
            <person name="Shan Y."/>
        </authorList>
    </citation>
    <scope>NUCLEOTIDE SEQUENCE [LARGE SCALE GENOMIC DNA]</scope>
    <source>
        <strain evidence="3">csc3.9</strain>
    </source>
</reference>